<dbReference type="KEGG" id="bbel:109483288"/>
<protein>
    <recommendedName>
        <fullName evidence="3">Sulfotransferase</fullName>
        <ecNumber evidence="3">2.8.2.-</ecNumber>
    </recommendedName>
</protein>
<keyword evidence="2 3" id="KW-0808">Transferase</keyword>
<sequence length="295" mass="33624">MWSQDVVTAHCLFAVCCNKRVSIPFRPTVTKESLDAIPDYVIRDDDVAIVTYPRAGTNWTIEIVNRLQRAAGKTDVAAEDIAFGIEVTLPGFGKPGHVILKDQPSPRIIHTHLPWHLAPKMISSPKGKVKVIVVMRNPKDTVVSLYRFLRKLEELTGIRGYTSWEDCVQGFLNGKALYGDFYDHALGWWQMRDDPHFLFLKYEDMKKDLSGAVRRVKEFLNISLDDVTTSSIVESCSFVGLKSSWADSRNQIKRIVAWKGVIGEWRKSFSSSQNEAYDDKYRDRLEGTGLQFDFD</sequence>
<dbReference type="AlphaFoldDB" id="A0A6P5AIR2"/>
<dbReference type="EC" id="2.8.2.-" evidence="3"/>
<dbReference type="GeneID" id="109483288"/>
<name>A0A6P5AIR2_BRABE</name>
<organism evidence="5 6">
    <name type="scientific">Branchiostoma belcheri</name>
    <name type="common">Amphioxus</name>
    <dbReference type="NCBI Taxonomy" id="7741"/>
    <lineage>
        <taxon>Eukaryota</taxon>
        <taxon>Metazoa</taxon>
        <taxon>Chordata</taxon>
        <taxon>Cephalochordata</taxon>
        <taxon>Leptocardii</taxon>
        <taxon>Amphioxiformes</taxon>
        <taxon>Branchiostomatidae</taxon>
        <taxon>Branchiostoma</taxon>
    </lineage>
</organism>
<dbReference type="Proteomes" id="UP000515135">
    <property type="component" value="Unplaced"/>
</dbReference>
<gene>
    <name evidence="6" type="primary">LOC109483288</name>
</gene>
<reference evidence="6" key="1">
    <citation type="submission" date="2025-08" db="UniProtKB">
        <authorList>
            <consortium name="RefSeq"/>
        </authorList>
    </citation>
    <scope>IDENTIFICATION</scope>
    <source>
        <tissue evidence="6">Gonad</tissue>
    </source>
</reference>
<dbReference type="Pfam" id="PF00685">
    <property type="entry name" value="Sulfotransfer_1"/>
    <property type="match status" value="1"/>
</dbReference>
<dbReference type="InterPro" id="IPR000863">
    <property type="entry name" value="Sulfotransferase_dom"/>
</dbReference>
<dbReference type="RefSeq" id="XP_019641841.1">
    <property type="nucleotide sequence ID" value="XM_019786282.1"/>
</dbReference>
<evidence type="ECO:0000259" key="4">
    <source>
        <dbReference type="Pfam" id="PF00685"/>
    </source>
</evidence>
<evidence type="ECO:0000313" key="6">
    <source>
        <dbReference type="RefSeq" id="XP_019641841.1"/>
    </source>
</evidence>
<dbReference type="GO" id="GO:0008146">
    <property type="term" value="F:sulfotransferase activity"/>
    <property type="evidence" value="ECO:0007669"/>
    <property type="project" value="InterPro"/>
</dbReference>
<evidence type="ECO:0000313" key="5">
    <source>
        <dbReference type="Proteomes" id="UP000515135"/>
    </source>
</evidence>
<comment type="similarity">
    <text evidence="1 3">Belongs to the sulfotransferase 1 family.</text>
</comment>
<dbReference type="InterPro" id="IPR027417">
    <property type="entry name" value="P-loop_NTPase"/>
</dbReference>
<proteinExistence type="inferred from homology"/>
<keyword evidence="5" id="KW-1185">Reference proteome</keyword>
<evidence type="ECO:0000256" key="2">
    <source>
        <dbReference type="ARBA" id="ARBA00022679"/>
    </source>
</evidence>
<dbReference type="Gene3D" id="3.40.50.300">
    <property type="entry name" value="P-loop containing nucleotide triphosphate hydrolases"/>
    <property type="match status" value="1"/>
</dbReference>
<dbReference type="SUPFAM" id="SSF52540">
    <property type="entry name" value="P-loop containing nucleoside triphosphate hydrolases"/>
    <property type="match status" value="1"/>
</dbReference>
<evidence type="ECO:0000256" key="1">
    <source>
        <dbReference type="ARBA" id="ARBA00005771"/>
    </source>
</evidence>
<accession>A0A6P5AIR2</accession>
<dbReference type="PANTHER" id="PTHR11783">
    <property type="entry name" value="SULFOTRANSFERASE SULT"/>
    <property type="match status" value="1"/>
</dbReference>
<evidence type="ECO:0000256" key="3">
    <source>
        <dbReference type="RuleBase" id="RU361155"/>
    </source>
</evidence>
<dbReference type="OrthoDB" id="205623at2759"/>
<feature type="domain" description="Sulfotransferase" evidence="4">
    <location>
        <begin position="44"/>
        <end position="289"/>
    </location>
</feature>